<dbReference type="SUPFAM" id="SSF161098">
    <property type="entry name" value="MetI-like"/>
    <property type="match status" value="1"/>
</dbReference>
<dbReference type="Pfam" id="PF00528">
    <property type="entry name" value="BPD_transp_1"/>
    <property type="match status" value="1"/>
</dbReference>
<dbReference type="InterPro" id="IPR000515">
    <property type="entry name" value="MetI-like"/>
</dbReference>
<evidence type="ECO:0000313" key="10">
    <source>
        <dbReference type="Proteomes" id="UP000244089"/>
    </source>
</evidence>
<name>A0A2T5RH41_9FIRM</name>
<feature type="transmembrane region" description="Helical" evidence="7">
    <location>
        <begin position="196"/>
        <end position="218"/>
    </location>
</feature>
<gene>
    <name evidence="9" type="ORF">C8C76_13032</name>
</gene>
<proteinExistence type="inferred from homology"/>
<keyword evidence="3" id="KW-1003">Cell membrane</keyword>
<evidence type="ECO:0000313" key="9">
    <source>
        <dbReference type="EMBL" id="PTV95042.1"/>
    </source>
</evidence>
<organism evidence="9 10">
    <name type="scientific">Halanaerobium saccharolyticum</name>
    <dbReference type="NCBI Taxonomy" id="43595"/>
    <lineage>
        <taxon>Bacteria</taxon>
        <taxon>Bacillati</taxon>
        <taxon>Bacillota</taxon>
        <taxon>Clostridia</taxon>
        <taxon>Halanaerobiales</taxon>
        <taxon>Halanaerobiaceae</taxon>
        <taxon>Halanaerobium</taxon>
    </lineage>
</organism>
<evidence type="ECO:0000256" key="4">
    <source>
        <dbReference type="ARBA" id="ARBA00022692"/>
    </source>
</evidence>
<dbReference type="CDD" id="cd06261">
    <property type="entry name" value="TM_PBP2"/>
    <property type="match status" value="1"/>
</dbReference>
<feature type="transmembrane region" description="Helical" evidence="7">
    <location>
        <begin position="249"/>
        <end position="268"/>
    </location>
</feature>
<dbReference type="GO" id="GO:0055085">
    <property type="term" value="P:transmembrane transport"/>
    <property type="evidence" value="ECO:0007669"/>
    <property type="project" value="InterPro"/>
</dbReference>
<keyword evidence="4 7" id="KW-0812">Transmembrane</keyword>
<evidence type="ECO:0000256" key="6">
    <source>
        <dbReference type="ARBA" id="ARBA00023136"/>
    </source>
</evidence>
<dbReference type="PANTHER" id="PTHR43005:SF1">
    <property type="entry name" value="SPERMIDINE_PUTRESCINE TRANSPORT SYSTEM PERMEASE PROTEIN"/>
    <property type="match status" value="1"/>
</dbReference>
<dbReference type="AlphaFoldDB" id="A0A2T5RH41"/>
<evidence type="ECO:0000259" key="8">
    <source>
        <dbReference type="PROSITE" id="PS50928"/>
    </source>
</evidence>
<dbReference type="Gene3D" id="1.10.3720.10">
    <property type="entry name" value="MetI-like"/>
    <property type="match status" value="1"/>
</dbReference>
<evidence type="ECO:0000256" key="7">
    <source>
        <dbReference type="RuleBase" id="RU363032"/>
    </source>
</evidence>
<comment type="subcellular location">
    <subcellularLocation>
        <location evidence="1 7">Cell membrane</location>
        <topology evidence="1 7">Multi-pass membrane protein</topology>
    </subcellularLocation>
</comment>
<keyword evidence="5 7" id="KW-1133">Transmembrane helix</keyword>
<protein>
    <submittedName>
        <fullName evidence="9">Carbohydrate ABC transporter membrane protein 1 (CUT1 family)</fullName>
    </submittedName>
</protein>
<keyword evidence="6 7" id="KW-0472">Membrane</keyword>
<feature type="transmembrane region" description="Helical" evidence="7">
    <location>
        <begin position="50"/>
        <end position="73"/>
    </location>
</feature>
<dbReference type="PROSITE" id="PS50928">
    <property type="entry name" value="ABC_TM1"/>
    <property type="match status" value="1"/>
</dbReference>
<feature type="transmembrane region" description="Helical" evidence="7">
    <location>
        <begin position="85"/>
        <end position="109"/>
    </location>
</feature>
<comment type="similarity">
    <text evidence="7">Belongs to the binding-protein-dependent transport system permease family.</text>
</comment>
<comment type="caution">
    <text evidence="9">The sequence shown here is derived from an EMBL/GenBank/DDBJ whole genome shotgun (WGS) entry which is preliminary data.</text>
</comment>
<dbReference type="GO" id="GO:0005886">
    <property type="term" value="C:plasma membrane"/>
    <property type="evidence" value="ECO:0007669"/>
    <property type="project" value="UniProtKB-SubCell"/>
</dbReference>
<evidence type="ECO:0000256" key="1">
    <source>
        <dbReference type="ARBA" id="ARBA00004651"/>
    </source>
</evidence>
<dbReference type="InterPro" id="IPR035906">
    <property type="entry name" value="MetI-like_sf"/>
</dbReference>
<dbReference type="EMBL" id="QAXS01000030">
    <property type="protein sequence ID" value="PTV95042.1"/>
    <property type="molecule type" value="Genomic_DNA"/>
</dbReference>
<keyword evidence="2 7" id="KW-0813">Transport</keyword>
<dbReference type="PANTHER" id="PTHR43005">
    <property type="entry name" value="BLR7065 PROTEIN"/>
    <property type="match status" value="1"/>
</dbReference>
<accession>A0A2T5RH41</accession>
<feature type="domain" description="ABC transmembrane type-1" evidence="8">
    <location>
        <begin position="48"/>
        <end position="265"/>
    </location>
</feature>
<evidence type="ECO:0000256" key="5">
    <source>
        <dbReference type="ARBA" id="ARBA00022989"/>
    </source>
</evidence>
<feature type="transmembrane region" description="Helical" evidence="7">
    <location>
        <begin position="138"/>
        <end position="160"/>
    </location>
</feature>
<dbReference type="Proteomes" id="UP000244089">
    <property type="component" value="Unassembled WGS sequence"/>
</dbReference>
<evidence type="ECO:0000256" key="2">
    <source>
        <dbReference type="ARBA" id="ARBA00022448"/>
    </source>
</evidence>
<sequence length="273" mass="31130">MLILFYLFPIVEVFRYSLTDIRLDKEIYSYGISAYQYVLSNPNFWEMLKITIIFVFASMFLQLFFGLIIATLIDEGERRNLKGTLVVRLIVLMAWVIPGVIIGVIWNLFLSEANYGILNYFIQLLFNTKISFLSSQDLALYSVIIANVWRGTAFSMIILYGGLKQISEELYEAASIDGASTLDKFFKITIPQLKPVIFINMVLITIYTFNTFDMIMALTGGGPGRSTEVISLNIYNTVFGHLELGRGSVLAVILFFINLSITLFYYNFVISEE</sequence>
<reference evidence="9 10" key="1">
    <citation type="submission" date="2018-04" db="EMBL/GenBank/DDBJ databases">
        <title>Subsurface microbial communities from deep shales in Ohio and West Virginia, USA.</title>
        <authorList>
            <person name="Wrighton K."/>
        </authorList>
    </citation>
    <scope>NUCLEOTIDE SEQUENCE [LARGE SCALE GENOMIC DNA]</scope>
    <source>
        <strain evidence="9 10">WC1</strain>
    </source>
</reference>
<evidence type="ECO:0000256" key="3">
    <source>
        <dbReference type="ARBA" id="ARBA00022475"/>
    </source>
</evidence>